<dbReference type="Pfam" id="PF26028">
    <property type="entry name" value="DUF8006"/>
    <property type="match status" value="1"/>
</dbReference>
<keyword evidence="1" id="KW-0472">Membrane</keyword>
<dbReference type="RefSeq" id="WP_276235267.1">
    <property type="nucleotide sequence ID" value="NZ_CP119802.1"/>
</dbReference>
<feature type="transmembrane region" description="Helical" evidence="1">
    <location>
        <begin position="12"/>
        <end position="34"/>
    </location>
</feature>
<feature type="transmembrane region" description="Helical" evidence="1">
    <location>
        <begin position="63"/>
        <end position="83"/>
    </location>
</feature>
<keyword evidence="1" id="KW-1133">Transmembrane helix</keyword>
<feature type="transmembrane region" description="Helical" evidence="1">
    <location>
        <begin position="41"/>
        <end position="57"/>
    </location>
</feature>
<protein>
    <recommendedName>
        <fullName evidence="2">DUF8006 domain-containing protein</fullName>
    </recommendedName>
</protein>
<dbReference type="GeneID" id="79265931"/>
<dbReference type="EMBL" id="JBHTAP010000001">
    <property type="protein sequence ID" value="MFC7234264.1"/>
    <property type="molecule type" value="Genomic_DNA"/>
</dbReference>
<dbReference type="InterPro" id="IPR058319">
    <property type="entry name" value="DUF8006"/>
</dbReference>
<comment type="caution">
    <text evidence="3">The sequence shown here is derived from an EMBL/GenBank/DDBJ whole genome shotgun (WGS) entry which is preliminary data.</text>
</comment>
<keyword evidence="4" id="KW-1185">Reference proteome</keyword>
<evidence type="ECO:0000256" key="1">
    <source>
        <dbReference type="SAM" id="Phobius"/>
    </source>
</evidence>
<reference evidence="3 4" key="1">
    <citation type="journal article" date="2019" name="Int. J. Syst. Evol. Microbiol.">
        <title>The Global Catalogue of Microorganisms (GCM) 10K type strain sequencing project: providing services to taxonomists for standard genome sequencing and annotation.</title>
        <authorList>
            <consortium name="The Broad Institute Genomics Platform"/>
            <consortium name="The Broad Institute Genome Sequencing Center for Infectious Disease"/>
            <person name="Wu L."/>
            <person name="Ma J."/>
        </authorList>
    </citation>
    <scope>NUCLEOTIDE SEQUENCE [LARGE SCALE GENOMIC DNA]</scope>
    <source>
        <strain evidence="3 4">DT85</strain>
    </source>
</reference>
<keyword evidence="1" id="KW-0812">Transmembrane</keyword>
<name>A0ABD5ZM58_9EURY</name>
<gene>
    <name evidence="3" type="ORF">ACFQJ4_02930</name>
</gene>
<organism evidence="3 4">
    <name type="scientific">Halosegnis marinus</name>
    <dbReference type="NCBI Taxonomy" id="3034023"/>
    <lineage>
        <taxon>Archaea</taxon>
        <taxon>Methanobacteriati</taxon>
        <taxon>Methanobacteriota</taxon>
        <taxon>Stenosarchaea group</taxon>
        <taxon>Halobacteria</taxon>
        <taxon>Halobacteriales</taxon>
        <taxon>Natronomonadaceae</taxon>
        <taxon>Halosegnis</taxon>
    </lineage>
</organism>
<evidence type="ECO:0000313" key="4">
    <source>
        <dbReference type="Proteomes" id="UP001596398"/>
    </source>
</evidence>
<evidence type="ECO:0000313" key="3">
    <source>
        <dbReference type="EMBL" id="MFC7234264.1"/>
    </source>
</evidence>
<feature type="domain" description="DUF8006" evidence="2">
    <location>
        <begin position="4"/>
        <end position="84"/>
    </location>
</feature>
<proteinExistence type="predicted"/>
<sequence>MFALPLQVVDNFLLQFDAGQVILALFVLSTLAALPLKSLKIVGLNAIVFGLIFMLTPGSLAPIHFRFLGIALVFVGPLLVISARQ</sequence>
<dbReference type="AlphaFoldDB" id="A0ABD5ZM58"/>
<evidence type="ECO:0000259" key="2">
    <source>
        <dbReference type="Pfam" id="PF26028"/>
    </source>
</evidence>
<accession>A0ABD5ZM58</accession>
<dbReference type="Proteomes" id="UP001596398">
    <property type="component" value="Unassembled WGS sequence"/>
</dbReference>